<sequence>RPTNTLKSSLKNGCYAAIAAEKLEVLVRCWLFLDRRRNCCRPRFLDKFTVSCVGSWRIGVKVHL</sequence>
<evidence type="ECO:0000313" key="1">
    <source>
        <dbReference type="EMBL" id="EJW75820.1"/>
    </source>
</evidence>
<feature type="non-terminal residue" evidence="1">
    <location>
        <position position="1"/>
    </location>
</feature>
<organism evidence="1 2">
    <name type="scientific">Wuchereria bancrofti</name>
    <dbReference type="NCBI Taxonomy" id="6293"/>
    <lineage>
        <taxon>Eukaryota</taxon>
        <taxon>Metazoa</taxon>
        <taxon>Ecdysozoa</taxon>
        <taxon>Nematoda</taxon>
        <taxon>Chromadorea</taxon>
        <taxon>Rhabditida</taxon>
        <taxon>Spirurina</taxon>
        <taxon>Spiruromorpha</taxon>
        <taxon>Filarioidea</taxon>
        <taxon>Onchocercidae</taxon>
        <taxon>Wuchereria</taxon>
    </lineage>
</organism>
<accession>J9ANE7</accession>
<name>J9ANE7_WUCBA</name>
<comment type="caution">
    <text evidence="1">The sequence shown here is derived from an EMBL/GenBank/DDBJ whole genome shotgun (WGS) entry which is preliminary data.</text>
</comment>
<dbReference type="AlphaFoldDB" id="J9ANE7"/>
<reference evidence="2" key="1">
    <citation type="submission" date="2012-08" db="EMBL/GenBank/DDBJ databases">
        <title>The Genome Sequence of Wuchereria bancrofti.</title>
        <authorList>
            <person name="Nutman T.B."/>
            <person name="Fink D.L."/>
            <person name="Russ C."/>
            <person name="Young S."/>
            <person name="Zeng Q."/>
            <person name="Koehrsen M."/>
            <person name="Alvarado L."/>
            <person name="Berlin A."/>
            <person name="Chapman S.B."/>
            <person name="Chen Z."/>
            <person name="Freedman E."/>
            <person name="Gellesch M."/>
            <person name="Goldberg J."/>
            <person name="Griggs A."/>
            <person name="Gujja S."/>
            <person name="Heilman E.R."/>
            <person name="Heiman D."/>
            <person name="Hepburn T."/>
            <person name="Howarth C."/>
            <person name="Jen D."/>
            <person name="Larson L."/>
            <person name="Lewis B."/>
            <person name="Mehta T."/>
            <person name="Park D."/>
            <person name="Pearson M."/>
            <person name="Roberts A."/>
            <person name="Saif S."/>
            <person name="Shea T."/>
            <person name="Shenoy N."/>
            <person name="Sisk P."/>
            <person name="Stolte C."/>
            <person name="Sykes S."/>
            <person name="Walk T."/>
            <person name="White J."/>
            <person name="Yandava C."/>
            <person name="Haas B."/>
            <person name="Henn M.R."/>
            <person name="Nusbaum C."/>
            <person name="Birren B."/>
        </authorList>
    </citation>
    <scope>NUCLEOTIDE SEQUENCE [LARGE SCALE GENOMIC DNA]</scope>
    <source>
        <strain evidence="2">NA</strain>
    </source>
</reference>
<evidence type="ECO:0000313" key="2">
    <source>
        <dbReference type="Proteomes" id="UP000004810"/>
    </source>
</evidence>
<proteinExistence type="predicted"/>
<dbReference type="Proteomes" id="UP000004810">
    <property type="component" value="Unassembled WGS sequence"/>
</dbReference>
<protein>
    <submittedName>
        <fullName evidence="1">Uncharacterized protein</fullName>
    </submittedName>
</protein>
<dbReference type="EMBL" id="ADBV01009991">
    <property type="protein sequence ID" value="EJW75820.1"/>
    <property type="molecule type" value="Genomic_DNA"/>
</dbReference>
<gene>
    <name evidence="1" type="ORF">WUBG_13271</name>
</gene>